<organism evidence="2 3">
    <name type="scientific">Fulvitalea axinellae</name>
    <dbReference type="NCBI Taxonomy" id="1182444"/>
    <lineage>
        <taxon>Bacteria</taxon>
        <taxon>Pseudomonadati</taxon>
        <taxon>Bacteroidota</taxon>
        <taxon>Cytophagia</taxon>
        <taxon>Cytophagales</taxon>
        <taxon>Persicobacteraceae</taxon>
        <taxon>Fulvitalea</taxon>
    </lineage>
</organism>
<protein>
    <recommendedName>
        <fullName evidence="4">Transporter</fullName>
    </recommendedName>
</protein>
<reference evidence="2 3" key="1">
    <citation type="submission" date="2021-12" db="EMBL/GenBank/DDBJ databases">
        <title>Genome sequencing of bacteria with rrn-lacking chromosome and rrn-plasmid.</title>
        <authorList>
            <person name="Anda M."/>
            <person name="Iwasaki W."/>
        </authorList>
    </citation>
    <scope>NUCLEOTIDE SEQUENCE [LARGE SCALE GENOMIC DNA]</scope>
    <source>
        <strain evidence="2 3">DSM 100852</strain>
    </source>
</reference>
<evidence type="ECO:0000256" key="1">
    <source>
        <dbReference type="SAM" id="SignalP"/>
    </source>
</evidence>
<dbReference type="AlphaFoldDB" id="A0AAU9D5T4"/>
<dbReference type="EMBL" id="AP025314">
    <property type="protein sequence ID" value="BDD09859.1"/>
    <property type="molecule type" value="Genomic_DNA"/>
</dbReference>
<keyword evidence="1" id="KW-0732">Signal</keyword>
<dbReference type="RefSeq" id="WP_338391445.1">
    <property type="nucleotide sequence ID" value="NZ_AP025314.1"/>
</dbReference>
<gene>
    <name evidence="2" type="ORF">FUAX_22910</name>
</gene>
<evidence type="ECO:0000313" key="2">
    <source>
        <dbReference type="EMBL" id="BDD09859.1"/>
    </source>
</evidence>
<dbReference type="InterPro" id="IPR025737">
    <property type="entry name" value="FApF"/>
</dbReference>
<dbReference type="Proteomes" id="UP001348817">
    <property type="component" value="Chromosome"/>
</dbReference>
<dbReference type="KEGG" id="fax:FUAX_22910"/>
<accession>A0AAU9D5T4</accession>
<keyword evidence="3" id="KW-1185">Reference proteome</keyword>
<name>A0AAU9D5T4_9BACT</name>
<feature type="signal peptide" evidence="1">
    <location>
        <begin position="1"/>
        <end position="25"/>
    </location>
</feature>
<sequence>MSFLTRAGFALVAVFLSVGATGALAQGCSDAGVCTAPGLSSGHTENEFRNFVSFEPTFGVGEEGTSVFSPSVVVGLALGKSTQVQLKVPYFVTSGDLGGASGIGDITVSAVRHLWNSGKMSMDATLGLRLPTGKTDLTDEIGGNDFVLPMVYQTGLGTLDLLAGVSMRYEKWLFAVGYQQPLSQDNKNTFLASGSETLSLPDDKAKQAKEYFSSKDLERAPDVVLRAERAFDIKSSSLSVGLLSVFHMGKDKVAGQDVDDSQGVTLNLSASWEYPVSDRVTVGVNAGTPLAVRKERPAGLTRGFVISPAVRIKF</sequence>
<evidence type="ECO:0000313" key="3">
    <source>
        <dbReference type="Proteomes" id="UP001348817"/>
    </source>
</evidence>
<dbReference type="Pfam" id="PF13557">
    <property type="entry name" value="Phenol_MetA_deg"/>
    <property type="match status" value="1"/>
</dbReference>
<dbReference type="PROSITE" id="PS51257">
    <property type="entry name" value="PROKAR_LIPOPROTEIN"/>
    <property type="match status" value="1"/>
</dbReference>
<evidence type="ECO:0008006" key="4">
    <source>
        <dbReference type="Google" id="ProtNLM"/>
    </source>
</evidence>
<feature type="chain" id="PRO_5043504857" description="Transporter" evidence="1">
    <location>
        <begin position="26"/>
        <end position="314"/>
    </location>
</feature>
<proteinExistence type="predicted"/>